<dbReference type="OrthoDB" id="5291101at2"/>
<sequence>MTKMTLLTACWNSAGTIGDTLKSVNAQTYADIDHIIIDGASKDDTVKICEDLGQRITKIVSEPDKGIYDAYNKGLTHATGDIIGFINSDDFYCSDTVIQEVMTAFEDPAIDAVHANLVYVDPEDTAKIERHWKSRQITRARLETGFIPAHPTVFLRRNVYEKVGNFDLTYRLAADYEFLLRTFYTHQIPSRHIPQIWVRMRSGGATGGNFQSVMRQNREIRAAQEKHGLQCSPVRFWTTKTSDRLMQRLRGKFVSAPNILAPAG</sequence>
<gene>
    <name evidence="2" type="ORF">SAMN05421762_3534</name>
</gene>
<name>A0A1I1Q948_9RHOB</name>
<evidence type="ECO:0000313" key="3">
    <source>
        <dbReference type="Proteomes" id="UP000231644"/>
    </source>
</evidence>
<dbReference type="PANTHER" id="PTHR22916">
    <property type="entry name" value="GLYCOSYLTRANSFERASE"/>
    <property type="match status" value="1"/>
</dbReference>
<dbReference type="Proteomes" id="UP000231644">
    <property type="component" value="Unassembled WGS sequence"/>
</dbReference>
<dbReference type="SUPFAM" id="SSF53448">
    <property type="entry name" value="Nucleotide-diphospho-sugar transferases"/>
    <property type="match status" value="1"/>
</dbReference>
<feature type="domain" description="Glycosyltransferase 2-like" evidence="1">
    <location>
        <begin position="7"/>
        <end position="163"/>
    </location>
</feature>
<reference evidence="2 3" key="1">
    <citation type="submission" date="2016-10" db="EMBL/GenBank/DDBJ databases">
        <authorList>
            <person name="de Groot N.N."/>
        </authorList>
    </citation>
    <scope>NUCLEOTIDE SEQUENCE [LARGE SCALE GENOMIC DNA]</scope>
    <source>
        <strain evidence="2 3">DSM 29619</strain>
    </source>
</reference>
<dbReference type="InterPro" id="IPR001173">
    <property type="entry name" value="Glyco_trans_2-like"/>
</dbReference>
<dbReference type="GO" id="GO:0016758">
    <property type="term" value="F:hexosyltransferase activity"/>
    <property type="evidence" value="ECO:0007669"/>
    <property type="project" value="UniProtKB-ARBA"/>
</dbReference>
<organism evidence="2 3">
    <name type="scientific">Pseudooceanicola nitratireducens</name>
    <dbReference type="NCBI Taxonomy" id="517719"/>
    <lineage>
        <taxon>Bacteria</taxon>
        <taxon>Pseudomonadati</taxon>
        <taxon>Pseudomonadota</taxon>
        <taxon>Alphaproteobacteria</taxon>
        <taxon>Rhodobacterales</taxon>
        <taxon>Paracoccaceae</taxon>
        <taxon>Pseudooceanicola</taxon>
    </lineage>
</organism>
<proteinExistence type="predicted"/>
<keyword evidence="3" id="KW-1185">Reference proteome</keyword>
<keyword evidence="2" id="KW-0808">Transferase</keyword>
<dbReference type="Gene3D" id="3.90.550.10">
    <property type="entry name" value="Spore Coat Polysaccharide Biosynthesis Protein SpsA, Chain A"/>
    <property type="match status" value="1"/>
</dbReference>
<dbReference type="EMBL" id="FOLX01000003">
    <property type="protein sequence ID" value="SFD18595.1"/>
    <property type="molecule type" value="Genomic_DNA"/>
</dbReference>
<protein>
    <submittedName>
        <fullName evidence="2">Glycosyltransferase</fullName>
    </submittedName>
</protein>
<dbReference type="InterPro" id="IPR029044">
    <property type="entry name" value="Nucleotide-diphossugar_trans"/>
</dbReference>
<dbReference type="RefSeq" id="WP_093454879.1">
    <property type="nucleotide sequence ID" value="NZ_CAXQIN010000070.1"/>
</dbReference>
<evidence type="ECO:0000259" key="1">
    <source>
        <dbReference type="Pfam" id="PF00535"/>
    </source>
</evidence>
<dbReference type="AlphaFoldDB" id="A0A1I1Q948"/>
<accession>A0A1I1Q948</accession>
<dbReference type="CDD" id="cd06433">
    <property type="entry name" value="GT_2_WfgS_like"/>
    <property type="match status" value="1"/>
</dbReference>
<evidence type="ECO:0000313" key="2">
    <source>
        <dbReference type="EMBL" id="SFD18595.1"/>
    </source>
</evidence>
<dbReference type="STRING" id="517719.SAMN05421762_3534"/>
<dbReference type="Pfam" id="PF00535">
    <property type="entry name" value="Glycos_transf_2"/>
    <property type="match status" value="1"/>
</dbReference>
<dbReference type="PANTHER" id="PTHR22916:SF3">
    <property type="entry name" value="UDP-GLCNAC:BETAGAL BETA-1,3-N-ACETYLGLUCOSAMINYLTRANSFERASE-LIKE PROTEIN 1"/>
    <property type="match status" value="1"/>
</dbReference>